<dbReference type="OrthoDB" id="174578at2"/>
<accession>A0A1G9JJ60</accession>
<name>A0A1G9JJ60_9ACTN</name>
<dbReference type="Pfam" id="PF09084">
    <property type="entry name" value="NMT1"/>
    <property type="match status" value="1"/>
</dbReference>
<dbReference type="InterPro" id="IPR015168">
    <property type="entry name" value="SsuA/THI5"/>
</dbReference>
<dbReference type="EMBL" id="FNGP01000002">
    <property type="protein sequence ID" value="SDL37451.1"/>
    <property type="molecule type" value="Genomic_DNA"/>
</dbReference>
<gene>
    <name evidence="3" type="ORF">SAMN04488242_1281</name>
</gene>
<dbReference type="InterPro" id="IPR027939">
    <property type="entry name" value="NMT1/THI5"/>
</dbReference>
<dbReference type="PROSITE" id="PS51257">
    <property type="entry name" value="PROKAR_LIPOPROTEIN"/>
    <property type="match status" value="1"/>
</dbReference>
<reference evidence="3 4" key="1">
    <citation type="submission" date="2016-10" db="EMBL/GenBank/DDBJ databases">
        <authorList>
            <person name="de Groot N.N."/>
        </authorList>
    </citation>
    <scope>NUCLEOTIDE SEQUENCE [LARGE SCALE GENOMIC DNA]</scope>
    <source>
        <strain evidence="3 4">CGMCC 1.9159</strain>
    </source>
</reference>
<proteinExistence type="predicted"/>
<feature type="chain" id="PRO_5011644119" evidence="1">
    <location>
        <begin position="23"/>
        <end position="344"/>
    </location>
</feature>
<dbReference type="GO" id="GO:0009228">
    <property type="term" value="P:thiamine biosynthetic process"/>
    <property type="evidence" value="ECO:0007669"/>
    <property type="project" value="InterPro"/>
</dbReference>
<keyword evidence="1" id="KW-0732">Signal</keyword>
<dbReference type="Gene3D" id="3.40.190.10">
    <property type="entry name" value="Periplasmic binding protein-like II"/>
    <property type="match status" value="2"/>
</dbReference>
<evidence type="ECO:0000259" key="2">
    <source>
        <dbReference type="Pfam" id="PF09084"/>
    </source>
</evidence>
<dbReference type="SUPFAM" id="SSF53850">
    <property type="entry name" value="Periplasmic binding protein-like II"/>
    <property type="match status" value="1"/>
</dbReference>
<dbReference type="Proteomes" id="UP000199475">
    <property type="component" value="Unassembled WGS sequence"/>
</dbReference>
<dbReference type="RefSeq" id="WP_093250073.1">
    <property type="nucleotide sequence ID" value="NZ_FNGP01000002.1"/>
</dbReference>
<dbReference type="PANTHER" id="PTHR31528:SF3">
    <property type="entry name" value="THIAMINE BIOSYNTHESIS PROTEIN HI_0357-RELATED"/>
    <property type="match status" value="1"/>
</dbReference>
<organism evidence="3 4">
    <name type="scientific">Tessaracoccus oleiagri</name>
    <dbReference type="NCBI Taxonomy" id="686624"/>
    <lineage>
        <taxon>Bacteria</taxon>
        <taxon>Bacillati</taxon>
        <taxon>Actinomycetota</taxon>
        <taxon>Actinomycetes</taxon>
        <taxon>Propionibacteriales</taxon>
        <taxon>Propionibacteriaceae</taxon>
        <taxon>Tessaracoccus</taxon>
    </lineage>
</organism>
<evidence type="ECO:0000313" key="3">
    <source>
        <dbReference type="EMBL" id="SDL37451.1"/>
    </source>
</evidence>
<sequence length="344" mass="36689">MRRPSIAALTAALLLTGCTSAAAPQPTPESGRAEPTRVTFALDWAPNTNHTGVYVAQELGYFEEAGLDVEILPYASTPVPELVSGGAADFGIGGQGGVQLGRTAGLDIVSVYRVTQSEVGELVVLADRDDIDSPADLEGKIFGGFGSPLYRAMVRTMIEHDGGRGDFTEVVLDTGAYEALSSGTVDFTLSVSTWESIQAEIEGRPYKSFQYQDHGMPDVQAVGIISSDAYLTAEPEVARKFVAAVQRGYQYAADHPREAATLLVDANPDTLGGAEELVTKSLETLAKDGLFVADGVVTGSADPERWEEYGAFLVENGILVDESGNTVTQAPDWADYYTDEFLDR</sequence>
<evidence type="ECO:0000313" key="4">
    <source>
        <dbReference type="Proteomes" id="UP000199475"/>
    </source>
</evidence>
<dbReference type="STRING" id="686624.SAMN04488242_1281"/>
<feature type="domain" description="SsuA/THI5-like" evidence="2">
    <location>
        <begin position="47"/>
        <end position="259"/>
    </location>
</feature>
<protein>
    <submittedName>
        <fullName evidence="3">ABC-type nitrate/sulfonate/bicarbonate transport system, substrate-binding protein</fullName>
    </submittedName>
</protein>
<dbReference type="AlphaFoldDB" id="A0A1G9JJ60"/>
<feature type="signal peptide" evidence="1">
    <location>
        <begin position="1"/>
        <end position="22"/>
    </location>
</feature>
<dbReference type="PANTHER" id="PTHR31528">
    <property type="entry name" value="4-AMINO-5-HYDROXYMETHYL-2-METHYLPYRIMIDINE PHOSPHATE SYNTHASE THI11-RELATED"/>
    <property type="match status" value="1"/>
</dbReference>
<keyword evidence="4" id="KW-1185">Reference proteome</keyword>
<evidence type="ECO:0000256" key="1">
    <source>
        <dbReference type="SAM" id="SignalP"/>
    </source>
</evidence>